<comment type="caution">
    <text evidence="2">The sequence shown here is derived from an EMBL/GenBank/DDBJ whole genome shotgun (WGS) entry which is preliminary data.</text>
</comment>
<feature type="transmembrane region" description="Helical" evidence="1">
    <location>
        <begin position="6"/>
        <end position="26"/>
    </location>
</feature>
<dbReference type="AlphaFoldDB" id="A0A6I1GWA8"/>
<evidence type="ECO:0000313" key="3">
    <source>
        <dbReference type="Proteomes" id="UP000441772"/>
    </source>
</evidence>
<keyword evidence="1" id="KW-1133">Transmembrane helix</keyword>
<sequence length="106" mass="11967">MPWWVWLLLALFMLAMIVIGIAYALLHGYRALKTLGDIGERVGRPLAALSEVSSGGSDEPEPPLFTQPLEVAASRYEATQAEKMRRSAAKRERHAQRWAAWSRFNQ</sequence>
<organism evidence="2 3">
    <name type="scientific">Bifidobacterium leontopitheci</name>
    <dbReference type="NCBI Taxonomy" id="2650774"/>
    <lineage>
        <taxon>Bacteria</taxon>
        <taxon>Bacillati</taxon>
        <taxon>Actinomycetota</taxon>
        <taxon>Actinomycetes</taxon>
        <taxon>Bifidobacteriales</taxon>
        <taxon>Bifidobacteriaceae</taxon>
        <taxon>Bifidobacterium</taxon>
    </lineage>
</organism>
<keyword evidence="3" id="KW-1185">Reference proteome</keyword>
<accession>A0A6I1GWA8</accession>
<gene>
    <name evidence="2" type="ORF">F7D09_0667</name>
</gene>
<proteinExistence type="predicted"/>
<name>A0A6I1GWA8_9BIFI</name>
<reference evidence="2 3" key="1">
    <citation type="submission" date="2019-09" db="EMBL/GenBank/DDBJ databases">
        <title>Characterization of the phylogenetic diversity of two novel species belonging to the genus Bifidobacterium: Bifidobacterium cebidarum sp. nov. and Bifidobacterium leontopitheci sp. nov.</title>
        <authorList>
            <person name="Lugli G.A."/>
            <person name="Duranti S."/>
            <person name="Milani C."/>
            <person name="Turroni F."/>
            <person name="Ventura M."/>
        </authorList>
    </citation>
    <scope>NUCLEOTIDE SEQUENCE [LARGE SCALE GENOMIC DNA]</scope>
    <source>
        <strain evidence="2 3">LMG 31471</strain>
    </source>
</reference>
<dbReference type="Proteomes" id="UP000441772">
    <property type="component" value="Unassembled WGS sequence"/>
</dbReference>
<keyword evidence="1" id="KW-0812">Transmembrane</keyword>
<evidence type="ECO:0000256" key="1">
    <source>
        <dbReference type="SAM" id="Phobius"/>
    </source>
</evidence>
<dbReference type="RefSeq" id="WP_152234026.1">
    <property type="nucleotide sequence ID" value="NZ_JBHSKZ010000001.1"/>
</dbReference>
<keyword evidence="1" id="KW-0472">Membrane</keyword>
<protein>
    <submittedName>
        <fullName evidence="2">Uncharacterized protein</fullName>
    </submittedName>
</protein>
<dbReference type="EMBL" id="WBVT01000007">
    <property type="protein sequence ID" value="KAB7790751.1"/>
    <property type="molecule type" value="Genomic_DNA"/>
</dbReference>
<evidence type="ECO:0000313" key="2">
    <source>
        <dbReference type="EMBL" id="KAB7790751.1"/>
    </source>
</evidence>